<keyword evidence="10" id="KW-0472">Membrane</keyword>
<evidence type="ECO:0000256" key="9">
    <source>
        <dbReference type="RuleBase" id="RU003330"/>
    </source>
</evidence>
<dbReference type="GO" id="GO:0016776">
    <property type="term" value="F:phosphotransferase activity, phosphate group as acceptor"/>
    <property type="evidence" value="ECO:0007669"/>
    <property type="project" value="InterPro"/>
</dbReference>
<evidence type="ECO:0000256" key="3">
    <source>
        <dbReference type="ARBA" id="ARBA00022741"/>
    </source>
</evidence>
<evidence type="ECO:0000313" key="11">
    <source>
        <dbReference type="EMBL" id="OAO12290.1"/>
    </source>
</evidence>
<dbReference type="EMBL" id="LXWW01000554">
    <property type="protein sequence ID" value="OAO12290.1"/>
    <property type="molecule type" value="Genomic_DNA"/>
</dbReference>
<dbReference type="GO" id="GO:0006221">
    <property type="term" value="P:pyrimidine nucleotide biosynthetic process"/>
    <property type="evidence" value="ECO:0007669"/>
    <property type="project" value="UniProtKB-KW"/>
</dbReference>
<dbReference type="GO" id="GO:0009123">
    <property type="term" value="P:nucleoside monophosphate metabolic process"/>
    <property type="evidence" value="ECO:0007669"/>
    <property type="project" value="UniProtKB-ARBA"/>
</dbReference>
<keyword evidence="6" id="KW-0665">Pyrimidine biosynthesis</keyword>
<dbReference type="Pfam" id="PF00406">
    <property type="entry name" value="ADK"/>
    <property type="match status" value="1"/>
</dbReference>
<dbReference type="InterPro" id="IPR000850">
    <property type="entry name" value="Adenylat/UMP-CMP_kin"/>
</dbReference>
<evidence type="ECO:0000256" key="1">
    <source>
        <dbReference type="ARBA" id="ARBA00022490"/>
    </source>
</evidence>
<dbReference type="InterPro" id="IPR033690">
    <property type="entry name" value="Adenylat_kinase_CS"/>
</dbReference>
<organism evidence="11 12">
    <name type="scientific">Blastocystis sp. subtype 1 (strain ATCC 50177 / NandII)</name>
    <dbReference type="NCBI Taxonomy" id="478820"/>
    <lineage>
        <taxon>Eukaryota</taxon>
        <taxon>Sar</taxon>
        <taxon>Stramenopiles</taxon>
        <taxon>Bigyra</taxon>
        <taxon>Opalozoa</taxon>
        <taxon>Opalinata</taxon>
        <taxon>Blastocystidae</taxon>
        <taxon>Blastocystis</taxon>
    </lineage>
</organism>
<evidence type="ECO:0000313" key="12">
    <source>
        <dbReference type="Proteomes" id="UP000078348"/>
    </source>
</evidence>
<protein>
    <submittedName>
        <fullName evidence="11">Uridylate kinase</fullName>
    </submittedName>
</protein>
<evidence type="ECO:0000256" key="7">
    <source>
        <dbReference type="ARBA" id="ARBA00023242"/>
    </source>
</evidence>
<name>A0A196S5B9_BLAHN</name>
<dbReference type="STRING" id="478820.A0A196S5B9"/>
<dbReference type="PANTHER" id="PTHR23359">
    <property type="entry name" value="NUCLEOTIDE KINASE"/>
    <property type="match status" value="1"/>
</dbReference>
<evidence type="ECO:0000256" key="8">
    <source>
        <dbReference type="ARBA" id="ARBA00048116"/>
    </source>
</evidence>
<sequence length="248" mass="27780">MSTCSCSMGSKAGKIVLFLGGCGALFVAGRWVYKRYFKKEEVKAVEDKKEAPAADEEKPQVIFLLGGPGSGKGTVSATLKKELGWIPISAGDCLREEKESGSKDAELINDYIKKGLIVPGEITINLLLKKIRYYEQQGNKKIIIDGFPRSMENLEGWNKLVGDKVNLRFILLLECSEEVMTERCLQRGKTSGRVDDNPESLVKRFKTHMETSMPVIQLFDEKGMVRRINGNRTREEVAQDAMNLLKEL</sequence>
<proteinExistence type="inferred from homology"/>
<dbReference type="PRINTS" id="PR00094">
    <property type="entry name" value="ADENYLTKNASE"/>
</dbReference>
<dbReference type="InterPro" id="IPR027417">
    <property type="entry name" value="P-loop_NTPase"/>
</dbReference>
<comment type="catalytic activity">
    <reaction evidence="8">
        <text>UMP + ATP = UDP + ADP</text>
        <dbReference type="Rhea" id="RHEA:24400"/>
        <dbReference type="ChEBI" id="CHEBI:30616"/>
        <dbReference type="ChEBI" id="CHEBI:57865"/>
        <dbReference type="ChEBI" id="CHEBI:58223"/>
        <dbReference type="ChEBI" id="CHEBI:456216"/>
        <dbReference type="EC" id="2.7.4.14"/>
    </reaction>
</comment>
<evidence type="ECO:0000256" key="6">
    <source>
        <dbReference type="ARBA" id="ARBA00022975"/>
    </source>
</evidence>
<keyword evidence="1" id="KW-0963">Cytoplasm</keyword>
<dbReference type="GO" id="GO:0019205">
    <property type="term" value="F:nucleobase-containing compound kinase activity"/>
    <property type="evidence" value="ECO:0007669"/>
    <property type="project" value="InterPro"/>
</dbReference>
<dbReference type="SUPFAM" id="SSF52540">
    <property type="entry name" value="P-loop containing nucleoside triphosphate hydrolases"/>
    <property type="match status" value="1"/>
</dbReference>
<evidence type="ECO:0000256" key="4">
    <source>
        <dbReference type="ARBA" id="ARBA00022777"/>
    </source>
</evidence>
<dbReference type="AlphaFoldDB" id="A0A196S5B9"/>
<evidence type="ECO:0000256" key="2">
    <source>
        <dbReference type="ARBA" id="ARBA00022679"/>
    </source>
</evidence>
<dbReference type="GO" id="GO:0006207">
    <property type="term" value="P:'de novo' pyrimidine nucleobase biosynthetic process"/>
    <property type="evidence" value="ECO:0007669"/>
    <property type="project" value="InterPro"/>
</dbReference>
<keyword evidence="12" id="KW-1185">Reference proteome</keyword>
<keyword evidence="4 9" id="KW-0418">Kinase</keyword>
<dbReference type="GO" id="GO:0005524">
    <property type="term" value="F:ATP binding"/>
    <property type="evidence" value="ECO:0007669"/>
    <property type="project" value="UniProtKB-KW"/>
</dbReference>
<dbReference type="PROSITE" id="PS00113">
    <property type="entry name" value="ADENYLATE_KINASE"/>
    <property type="match status" value="1"/>
</dbReference>
<dbReference type="OrthoDB" id="442176at2759"/>
<dbReference type="CDD" id="cd01428">
    <property type="entry name" value="ADK"/>
    <property type="match status" value="1"/>
</dbReference>
<keyword evidence="5" id="KW-0067">ATP-binding</keyword>
<feature type="transmembrane region" description="Helical" evidence="10">
    <location>
        <begin position="15"/>
        <end position="33"/>
    </location>
</feature>
<dbReference type="HAMAP" id="MF_00235">
    <property type="entry name" value="Adenylate_kinase_Adk"/>
    <property type="match status" value="1"/>
</dbReference>
<dbReference type="Gene3D" id="3.40.50.300">
    <property type="entry name" value="P-loop containing nucleotide triphosphate hydrolases"/>
    <property type="match status" value="1"/>
</dbReference>
<comment type="caution">
    <text evidence="11">The sequence shown here is derived from an EMBL/GenBank/DDBJ whole genome shotgun (WGS) entry which is preliminary data.</text>
</comment>
<evidence type="ECO:0000256" key="10">
    <source>
        <dbReference type="SAM" id="Phobius"/>
    </source>
</evidence>
<keyword evidence="3" id="KW-0547">Nucleotide-binding</keyword>
<keyword evidence="10" id="KW-0812">Transmembrane</keyword>
<evidence type="ECO:0000256" key="5">
    <source>
        <dbReference type="ARBA" id="ARBA00022840"/>
    </source>
</evidence>
<dbReference type="Proteomes" id="UP000078348">
    <property type="component" value="Unassembled WGS sequence"/>
</dbReference>
<keyword evidence="10" id="KW-1133">Transmembrane helix</keyword>
<dbReference type="NCBIfam" id="TIGR01359">
    <property type="entry name" value="UMP_CMP_kin_fam"/>
    <property type="match status" value="1"/>
</dbReference>
<keyword evidence="2 9" id="KW-0808">Transferase</keyword>
<keyword evidence="7" id="KW-0539">Nucleus</keyword>
<accession>A0A196S5B9</accession>
<dbReference type="InterPro" id="IPR006266">
    <property type="entry name" value="UMP_CMP_kinase"/>
</dbReference>
<reference evidence="11 12" key="1">
    <citation type="submission" date="2016-05" db="EMBL/GenBank/DDBJ databases">
        <title>Nuclear genome of Blastocystis sp. subtype 1 NandII.</title>
        <authorList>
            <person name="Gentekaki E."/>
            <person name="Curtis B."/>
            <person name="Stairs C."/>
            <person name="Eme L."/>
            <person name="Herman E."/>
            <person name="Klimes V."/>
            <person name="Arias M.C."/>
            <person name="Elias M."/>
            <person name="Hilliou F."/>
            <person name="Klute M."/>
            <person name="Malik S.-B."/>
            <person name="Pightling A."/>
            <person name="Rachubinski R."/>
            <person name="Salas D."/>
            <person name="Schlacht A."/>
            <person name="Suga H."/>
            <person name="Archibald J."/>
            <person name="Ball S.G."/>
            <person name="Clark G."/>
            <person name="Dacks J."/>
            <person name="Van Der Giezen M."/>
            <person name="Tsaousis A."/>
            <person name="Roger A."/>
        </authorList>
    </citation>
    <scope>NUCLEOTIDE SEQUENCE [LARGE SCALE GENOMIC DNA]</scope>
    <source>
        <strain evidence="12">ATCC 50177 / NandII</strain>
    </source>
</reference>
<gene>
    <name evidence="11" type="ORF">AV274_6011</name>
</gene>
<comment type="similarity">
    <text evidence="9">Belongs to the adenylate kinase family.</text>
</comment>